<proteinExistence type="predicted"/>
<name>A0A015LX60_RHIIW</name>
<gene>
    <name evidence="1" type="ORF">RirG_025300</name>
</gene>
<dbReference type="EMBL" id="JEMT01011584">
    <property type="protein sequence ID" value="EXX77271.1"/>
    <property type="molecule type" value="Genomic_DNA"/>
</dbReference>
<dbReference type="OrthoDB" id="2445244at2759"/>
<dbReference type="Proteomes" id="UP000022910">
    <property type="component" value="Unassembled WGS sequence"/>
</dbReference>
<accession>A0A015LX60</accession>
<organism evidence="1 2">
    <name type="scientific">Rhizophagus irregularis (strain DAOM 197198w)</name>
    <name type="common">Glomus intraradices</name>
    <dbReference type="NCBI Taxonomy" id="1432141"/>
    <lineage>
        <taxon>Eukaryota</taxon>
        <taxon>Fungi</taxon>
        <taxon>Fungi incertae sedis</taxon>
        <taxon>Mucoromycota</taxon>
        <taxon>Glomeromycotina</taxon>
        <taxon>Glomeromycetes</taxon>
        <taxon>Glomerales</taxon>
        <taxon>Glomeraceae</taxon>
        <taxon>Rhizophagus</taxon>
    </lineage>
</organism>
<dbReference type="HOGENOM" id="CLU_2543783_0_0_1"/>
<sequence length="83" mass="9615">MTTILFENIFLHLTQLLHDWKEKQIVIVLWRLANGVGIRTLEQTLGISQSSKLYCLDLECNRIAWPRGASLATIMQGFEREEI</sequence>
<protein>
    <submittedName>
        <fullName evidence="1">Uncharacterized protein</fullName>
    </submittedName>
</protein>
<evidence type="ECO:0000313" key="2">
    <source>
        <dbReference type="Proteomes" id="UP000022910"/>
    </source>
</evidence>
<reference evidence="1 2" key="1">
    <citation type="submission" date="2014-02" db="EMBL/GenBank/DDBJ databases">
        <title>Single nucleus genome sequencing reveals high similarity among nuclei of an endomycorrhizal fungus.</title>
        <authorList>
            <person name="Lin K."/>
            <person name="Geurts R."/>
            <person name="Zhang Z."/>
            <person name="Limpens E."/>
            <person name="Saunders D.G."/>
            <person name="Mu D."/>
            <person name="Pang E."/>
            <person name="Cao H."/>
            <person name="Cha H."/>
            <person name="Lin T."/>
            <person name="Zhou Q."/>
            <person name="Shang Y."/>
            <person name="Li Y."/>
            <person name="Ivanov S."/>
            <person name="Sharma T."/>
            <person name="Velzen R.V."/>
            <person name="Ruijter N.D."/>
            <person name="Aanen D.K."/>
            <person name="Win J."/>
            <person name="Kamoun S."/>
            <person name="Bisseling T."/>
            <person name="Huang S."/>
        </authorList>
    </citation>
    <scope>NUCLEOTIDE SEQUENCE [LARGE SCALE GENOMIC DNA]</scope>
    <source>
        <strain evidence="2">DAOM197198w</strain>
    </source>
</reference>
<dbReference type="AlphaFoldDB" id="A0A015LX60"/>
<evidence type="ECO:0000313" key="1">
    <source>
        <dbReference type="EMBL" id="EXX77271.1"/>
    </source>
</evidence>
<comment type="caution">
    <text evidence="1">The sequence shown here is derived from an EMBL/GenBank/DDBJ whole genome shotgun (WGS) entry which is preliminary data.</text>
</comment>
<keyword evidence="2" id="KW-1185">Reference proteome</keyword>